<evidence type="ECO:0000313" key="2">
    <source>
        <dbReference type="Proteomes" id="UP000789366"/>
    </source>
</evidence>
<dbReference type="EMBL" id="CAJVPW010071289">
    <property type="protein sequence ID" value="CAG8793247.1"/>
    <property type="molecule type" value="Genomic_DNA"/>
</dbReference>
<evidence type="ECO:0000313" key="1">
    <source>
        <dbReference type="EMBL" id="CAG8793247.1"/>
    </source>
</evidence>
<gene>
    <name evidence="1" type="ORF">SPELUC_LOCUS17416</name>
</gene>
<name>A0ACA9RI79_9GLOM</name>
<accession>A0ACA9RI79</accession>
<dbReference type="Proteomes" id="UP000789366">
    <property type="component" value="Unassembled WGS sequence"/>
</dbReference>
<feature type="non-terminal residue" evidence="1">
    <location>
        <position position="77"/>
    </location>
</feature>
<protein>
    <submittedName>
        <fullName evidence="1">16206_t:CDS:1</fullName>
    </submittedName>
</protein>
<keyword evidence="2" id="KW-1185">Reference proteome</keyword>
<sequence>HKSTSFRLRSMYQEDSTTAEEVMDDTDSSSSSPENSDEDQDEDEVMFTGTFNWDAGNDMDTTDNEDTEDEDYRRCFS</sequence>
<comment type="caution">
    <text evidence="1">The sequence shown here is derived from an EMBL/GenBank/DDBJ whole genome shotgun (WGS) entry which is preliminary data.</text>
</comment>
<feature type="non-terminal residue" evidence="1">
    <location>
        <position position="1"/>
    </location>
</feature>
<proteinExistence type="predicted"/>
<reference evidence="1" key="1">
    <citation type="submission" date="2021-06" db="EMBL/GenBank/DDBJ databases">
        <authorList>
            <person name="Kallberg Y."/>
            <person name="Tangrot J."/>
            <person name="Rosling A."/>
        </authorList>
    </citation>
    <scope>NUCLEOTIDE SEQUENCE</scope>
    <source>
        <strain evidence="1">28 12/20/2015</strain>
    </source>
</reference>
<organism evidence="1 2">
    <name type="scientific">Cetraspora pellucida</name>
    <dbReference type="NCBI Taxonomy" id="1433469"/>
    <lineage>
        <taxon>Eukaryota</taxon>
        <taxon>Fungi</taxon>
        <taxon>Fungi incertae sedis</taxon>
        <taxon>Mucoromycota</taxon>
        <taxon>Glomeromycotina</taxon>
        <taxon>Glomeromycetes</taxon>
        <taxon>Diversisporales</taxon>
        <taxon>Gigasporaceae</taxon>
        <taxon>Cetraspora</taxon>
    </lineage>
</organism>